<dbReference type="GO" id="GO:0005344">
    <property type="term" value="F:oxygen carrier activity"/>
    <property type="evidence" value="ECO:0007669"/>
    <property type="project" value="UniProtKB-KW"/>
</dbReference>
<keyword evidence="9" id="KW-1185">Reference proteome</keyword>
<dbReference type="OrthoDB" id="417967at2759"/>
<feature type="domain" description="Globin" evidence="7">
    <location>
        <begin position="4"/>
        <end position="156"/>
    </location>
</feature>
<dbReference type="PANTHER" id="PTHR46458:SF1">
    <property type="entry name" value="GEO09476P1"/>
    <property type="match status" value="1"/>
</dbReference>
<evidence type="ECO:0000256" key="6">
    <source>
        <dbReference type="RuleBase" id="RU000356"/>
    </source>
</evidence>
<evidence type="ECO:0000256" key="1">
    <source>
        <dbReference type="ARBA" id="ARBA00022448"/>
    </source>
</evidence>
<evidence type="ECO:0000256" key="4">
    <source>
        <dbReference type="ARBA" id="ARBA00022723"/>
    </source>
</evidence>
<evidence type="ECO:0000256" key="3">
    <source>
        <dbReference type="ARBA" id="ARBA00022621"/>
    </source>
</evidence>
<protein>
    <submittedName>
        <fullName evidence="8">Globin-like protein</fullName>
    </submittedName>
</protein>
<evidence type="ECO:0000256" key="2">
    <source>
        <dbReference type="ARBA" id="ARBA00022617"/>
    </source>
</evidence>
<proteinExistence type="inferred from homology"/>
<dbReference type="GO" id="GO:0046872">
    <property type="term" value="F:metal ion binding"/>
    <property type="evidence" value="ECO:0007669"/>
    <property type="project" value="UniProtKB-KW"/>
</dbReference>
<evidence type="ECO:0000259" key="7">
    <source>
        <dbReference type="PROSITE" id="PS01033"/>
    </source>
</evidence>
<keyword evidence="3 6" id="KW-0561">Oxygen transport</keyword>
<dbReference type="Pfam" id="PF00042">
    <property type="entry name" value="Globin"/>
    <property type="match status" value="1"/>
</dbReference>
<keyword evidence="4" id="KW-0479">Metal-binding</keyword>
<organism evidence="8 9">
    <name type="scientific">Nitzschia inconspicua</name>
    <dbReference type="NCBI Taxonomy" id="303405"/>
    <lineage>
        <taxon>Eukaryota</taxon>
        <taxon>Sar</taxon>
        <taxon>Stramenopiles</taxon>
        <taxon>Ochrophyta</taxon>
        <taxon>Bacillariophyta</taxon>
        <taxon>Bacillariophyceae</taxon>
        <taxon>Bacillariophycidae</taxon>
        <taxon>Bacillariales</taxon>
        <taxon>Bacillariaceae</taxon>
        <taxon>Nitzschia</taxon>
    </lineage>
</organism>
<dbReference type="InterPro" id="IPR044399">
    <property type="entry name" value="Mb-like_M"/>
</dbReference>
<evidence type="ECO:0000313" key="9">
    <source>
        <dbReference type="Proteomes" id="UP000693970"/>
    </source>
</evidence>
<keyword evidence="5" id="KW-0408">Iron</keyword>
<dbReference type="GO" id="GO:0020037">
    <property type="term" value="F:heme binding"/>
    <property type="evidence" value="ECO:0007669"/>
    <property type="project" value="InterPro"/>
</dbReference>
<dbReference type="Proteomes" id="UP000693970">
    <property type="component" value="Unassembled WGS sequence"/>
</dbReference>
<comment type="similarity">
    <text evidence="6">Belongs to the globin family.</text>
</comment>
<evidence type="ECO:0000313" key="8">
    <source>
        <dbReference type="EMBL" id="KAG7363848.1"/>
    </source>
</evidence>
<keyword evidence="2 6" id="KW-0349">Heme</keyword>
<dbReference type="PROSITE" id="PS01033">
    <property type="entry name" value="GLOBIN"/>
    <property type="match status" value="1"/>
</dbReference>
<accession>A0A9K3LKK4</accession>
<dbReference type="InterPro" id="IPR000971">
    <property type="entry name" value="Globin"/>
</dbReference>
<keyword evidence="1 6" id="KW-0813">Transport</keyword>
<dbReference type="PANTHER" id="PTHR46458">
    <property type="entry name" value="BLR2807 PROTEIN"/>
    <property type="match status" value="1"/>
</dbReference>
<gene>
    <name evidence="8" type="ORF">IV203_037049</name>
</gene>
<dbReference type="CDD" id="cd01040">
    <property type="entry name" value="Mb-like"/>
    <property type="match status" value="1"/>
</dbReference>
<comment type="caution">
    <text evidence="8">The sequence shown here is derived from an EMBL/GenBank/DDBJ whole genome shotgun (WGS) entry which is preliminary data.</text>
</comment>
<reference evidence="8" key="1">
    <citation type="journal article" date="2021" name="Sci. Rep.">
        <title>Diploid genomic architecture of Nitzschia inconspicua, an elite biomass production diatom.</title>
        <authorList>
            <person name="Oliver A."/>
            <person name="Podell S."/>
            <person name="Pinowska A."/>
            <person name="Traller J.C."/>
            <person name="Smith S.R."/>
            <person name="McClure R."/>
            <person name="Beliaev A."/>
            <person name="Bohutskyi P."/>
            <person name="Hill E.A."/>
            <person name="Rabines A."/>
            <person name="Zheng H."/>
            <person name="Allen L.Z."/>
            <person name="Kuo A."/>
            <person name="Grigoriev I.V."/>
            <person name="Allen A.E."/>
            <person name="Hazlebeck D."/>
            <person name="Allen E.E."/>
        </authorList>
    </citation>
    <scope>NUCLEOTIDE SEQUENCE</scope>
    <source>
        <strain evidence="8">Hildebrandi</strain>
    </source>
</reference>
<dbReference type="InterPro" id="IPR050532">
    <property type="entry name" value="Globin-like_OT"/>
</dbReference>
<sequence>MVAEMSYQTCSAVLDSWELVRNIEQYEEKVGVKLFTKFFEIEPDARRVFGFRESQPMEELLKSRRFYKHAAYFVQMLDKALGMLGPDIEMLTEVLLELGKKHVSYGVKPEFFPSMGQSLVYALQETLGKDTFDVETKDSWVEVYGALSYDMIRAQKM</sequence>
<dbReference type="EMBL" id="JAGRRH010000009">
    <property type="protein sequence ID" value="KAG7363848.1"/>
    <property type="molecule type" value="Genomic_DNA"/>
</dbReference>
<reference evidence="8" key="2">
    <citation type="submission" date="2021-04" db="EMBL/GenBank/DDBJ databases">
        <authorList>
            <person name="Podell S."/>
        </authorList>
    </citation>
    <scope>NUCLEOTIDE SEQUENCE</scope>
    <source>
        <strain evidence="8">Hildebrandi</strain>
    </source>
</reference>
<name>A0A9K3LKK4_9STRA</name>
<evidence type="ECO:0000256" key="5">
    <source>
        <dbReference type="ARBA" id="ARBA00023004"/>
    </source>
</evidence>
<dbReference type="AlphaFoldDB" id="A0A9K3LKK4"/>